<protein>
    <submittedName>
        <fullName evidence="2">HD domain-containing protein</fullName>
    </submittedName>
</protein>
<name>A0A955L0U9_9BACT</name>
<dbReference type="AlphaFoldDB" id="A0A955L0U9"/>
<evidence type="ECO:0000259" key="1">
    <source>
        <dbReference type="Pfam" id="PF01966"/>
    </source>
</evidence>
<organism evidence="2 3">
    <name type="scientific">Candidatus Dojkabacteria bacterium</name>
    <dbReference type="NCBI Taxonomy" id="2099670"/>
    <lineage>
        <taxon>Bacteria</taxon>
        <taxon>Candidatus Dojkabacteria</taxon>
    </lineage>
</organism>
<evidence type="ECO:0000313" key="2">
    <source>
        <dbReference type="EMBL" id="MCA9379640.1"/>
    </source>
</evidence>
<dbReference type="InterPro" id="IPR006675">
    <property type="entry name" value="HDIG_dom"/>
</dbReference>
<dbReference type="NCBIfam" id="TIGR00277">
    <property type="entry name" value="HDIG"/>
    <property type="match status" value="1"/>
</dbReference>
<dbReference type="SUPFAM" id="SSF109604">
    <property type="entry name" value="HD-domain/PDEase-like"/>
    <property type="match status" value="1"/>
</dbReference>
<reference evidence="2" key="2">
    <citation type="journal article" date="2021" name="Microbiome">
        <title>Successional dynamics and alternative stable states in a saline activated sludge microbial community over 9 years.</title>
        <authorList>
            <person name="Wang Y."/>
            <person name="Ye J."/>
            <person name="Ju F."/>
            <person name="Liu L."/>
            <person name="Boyd J.A."/>
            <person name="Deng Y."/>
            <person name="Parks D.H."/>
            <person name="Jiang X."/>
            <person name="Yin X."/>
            <person name="Woodcroft B.J."/>
            <person name="Tyson G.W."/>
            <person name="Hugenholtz P."/>
            <person name="Polz M.F."/>
            <person name="Zhang T."/>
        </authorList>
    </citation>
    <scope>NUCLEOTIDE SEQUENCE</scope>
    <source>
        <strain evidence="2">HKST-UBA15</strain>
    </source>
</reference>
<accession>A0A955L0U9</accession>
<evidence type="ECO:0000313" key="3">
    <source>
        <dbReference type="Proteomes" id="UP000745577"/>
    </source>
</evidence>
<dbReference type="InterPro" id="IPR006674">
    <property type="entry name" value="HD_domain"/>
</dbReference>
<sequence>MALPTREKAKELLFEKVKDEYQRKHSEMVADAMEAYANKFNEDTELWYITGLLHDLDYYAFPKEHPAKSVEWFKEWGYPEELIHAVESHAFMRTNVKPQTKIAKALVACDEMSGLLYAYSLMRPEGFKNMQAKSVKKKFKDKSFAAKVDRSDIQFGMDELGVEFNEHVELLISVFSSE</sequence>
<dbReference type="PANTHER" id="PTHR38659">
    <property type="entry name" value="METAL-DEPENDENT PHOSPHOHYDROLASE"/>
    <property type="match status" value="1"/>
</dbReference>
<dbReference type="Proteomes" id="UP000745577">
    <property type="component" value="Unassembled WGS sequence"/>
</dbReference>
<feature type="domain" description="HD" evidence="1">
    <location>
        <begin position="24"/>
        <end position="112"/>
    </location>
</feature>
<proteinExistence type="predicted"/>
<dbReference type="EMBL" id="JAGQLL010000006">
    <property type="protein sequence ID" value="MCA9379640.1"/>
    <property type="molecule type" value="Genomic_DNA"/>
</dbReference>
<dbReference type="Gene3D" id="1.10.3210.10">
    <property type="entry name" value="Hypothetical protein af1432"/>
    <property type="match status" value="1"/>
</dbReference>
<dbReference type="InterPro" id="IPR003607">
    <property type="entry name" value="HD/PDEase_dom"/>
</dbReference>
<gene>
    <name evidence="2" type="ORF">KC675_00500</name>
</gene>
<dbReference type="CDD" id="cd00077">
    <property type="entry name" value="HDc"/>
    <property type="match status" value="1"/>
</dbReference>
<reference evidence="2" key="1">
    <citation type="submission" date="2020-04" db="EMBL/GenBank/DDBJ databases">
        <authorList>
            <person name="Zhang T."/>
        </authorList>
    </citation>
    <scope>NUCLEOTIDE SEQUENCE</scope>
    <source>
        <strain evidence="2">HKST-UBA15</strain>
    </source>
</reference>
<comment type="caution">
    <text evidence="2">The sequence shown here is derived from an EMBL/GenBank/DDBJ whole genome shotgun (WGS) entry which is preliminary data.</text>
</comment>
<dbReference type="PANTHER" id="PTHR38659:SF1">
    <property type="entry name" value="METAL DEPENDENT PHOSPHOHYDROLASE"/>
    <property type="match status" value="1"/>
</dbReference>
<dbReference type="Pfam" id="PF01966">
    <property type="entry name" value="HD"/>
    <property type="match status" value="1"/>
</dbReference>